<sequence>MLDNKGNKLVLESGKPYRIKLELKGKRPKLIAQWDNESKTLFVKRNSARHYHYKTRSYGFNAELLGSLEIDNVNITIDREQFIVPFTEFKNARHLNFSQEGFELQKFLPVEIIRKYALQSV</sequence>
<reference evidence="1" key="1">
    <citation type="submission" date="2020-04" db="EMBL/GenBank/DDBJ databases">
        <authorList>
            <person name="Chiriac C."/>
            <person name="Salcher M."/>
            <person name="Ghai R."/>
            <person name="Kavagutti S V."/>
        </authorList>
    </citation>
    <scope>NUCLEOTIDE SEQUENCE</scope>
</reference>
<organism evidence="1">
    <name type="scientific">uncultured Caudovirales phage</name>
    <dbReference type="NCBI Taxonomy" id="2100421"/>
    <lineage>
        <taxon>Viruses</taxon>
        <taxon>Duplodnaviria</taxon>
        <taxon>Heunggongvirae</taxon>
        <taxon>Uroviricota</taxon>
        <taxon>Caudoviricetes</taxon>
        <taxon>Peduoviridae</taxon>
        <taxon>Maltschvirus</taxon>
        <taxon>Maltschvirus maltsch</taxon>
    </lineage>
</organism>
<dbReference type="EMBL" id="LR796329">
    <property type="protein sequence ID" value="CAB4137256.1"/>
    <property type="molecule type" value="Genomic_DNA"/>
</dbReference>
<gene>
    <name evidence="1" type="ORF">UFOVP316_29</name>
</gene>
<protein>
    <submittedName>
        <fullName evidence="1">Uncharacterized protein</fullName>
    </submittedName>
</protein>
<evidence type="ECO:0000313" key="1">
    <source>
        <dbReference type="EMBL" id="CAB4137256.1"/>
    </source>
</evidence>
<proteinExistence type="predicted"/>
<accession>A0A6J5LWC7</accession>
<name>A0A6J5LWC7_9CAUD</name>